<protein>
    <recommendedName>
        <fullName evidence="2">J domain-containing protein</fullName>
    </recommendedName>
</protein>
<name>A0A9W8I7I4_9FUNG</name>
<keyword evidence="1" id="KW-0812">Transmembrane</keyword>
<keyword evidence="4" id="KW-1185">Reference proteome</keyword>
<dbReference type="InterPro" id="IPR036869">
    <property type="entry name" value="J_dom_sf"/>
</dbReference>
<dbReference type="PRINTS" id="PR00625">
    <property type="entry name" value="JDOMAIN"/>
</dbReference>
<dbReference type="GO" id="GO:0042026">
    <property type="term" value="P:protein refolding"/>
    <property type="evidence" value="ECO:0007669"/>
    <property type="project" value="TreeGrafter"/>
</dbReference>
<organism evidence="3 4">
    <name type="scientific">Coemansia brasiliensis</name>
    <dbReference type="NCBI Taxonomy" id="2650707"/>
    <lineage>
        <taxon>Eukaryota</taxon>
        <taxon>Fungi</taxon>
        <taxon>Fungi incertae sedis</taxon>
        <taxon>Zoopagomycota</taxon>
        <taxon>Kickxellomycotina</taxon>
        <taxon>Kickxellomycetes</taxon>
        <taxon>Kickxellales</taxon>
        <taxon>Kickxellaceae</taxon>
        <taxon>Coemansia</taxon>
    </lineage>
</organism>
<feature type="domain" description="J" evidence="2">
    <location>
        <begin position="6"/>
        <end position="70"/>
    </location>
</feature>
<accession>A0A9W8I7I4</accession>
<dbReference type="EMBL" id="JANBUW010000046">
    <property type="protein sequence ID" value="KAJ2850049.1"/>
    <property type="molecule type" value="Genomic_DNA"/>
</dbReference>
<dbReference type="PANTHER" id="PTHR43096:SF10">
    <property type="entry name" value="CHAPERONE PROTEIN DNAJ A6, CHLOROPLASTIC"/>
    <property type="match status" value="1"/>
</dbReference>
<dbReference type="PANTHER" id="PTHR43096">
    <property type="entry name" value="DNAJ HOMOLOG 1, MITOCHONDRIAL-RELATED"/>
    <property type="match status" value="1"/>
</dbReference>
<evidence type="ECO:0000256" key="1">
    <source>
        <dbReference type="SAM" id="Phobius"/>
    </source>
</evidence>
<dbReference type="SUPFAM" id="SSF46565">
    <property type="entry name" value="Chaperone J-domain"/>
    <property type="match status" value="1"/>
</dbReference>
<dbReference type="SMART" id="SM00271">
    <property type="entry name" value="DnaJ"/>
    <property type="match status" value="1"/>
</dbReference>
<dbReference type="GO" id="GO:0051082">
    <property type="term" value="F:unfolded protein binding"/>
    <property type="evidence" value="ECO:0007669"/>
    <property type="project" value="TreeGrafter"/>
</dbReference>
<dbReference type="Pfam" id="PF00226">
    <property type="entry name" value="DnaJ"/>
    <property type="match status" value="1"/>
</dbReference>
<dbReference type="GO" id="GO:0005737">
    <property type="term" value="C:cytoplasm"/>
    <property type="evidence" value="ECO:0007669"/>
    <property type="project" value="TreeGrafter"/>
</dbReference>
<feature type="transmembrane region" description="Helical" evidence="1">
    <location>
        <begin position="108"/>
        <end position="136"/>
    </location>
</feature>
<dbReference type="AlphaFoldDB" id="A0A9W8I7I4"/>
<dbReference type="Proteomes" id="UP001139887">
    <property type="component" value="Unassembled WGS sequence"/>
</dbReference>
<dbReference type="InterPro" id="IPR001623">
    <property type="entry name" value="DnaJ_domain"/>
</dbReference>
<dbReference type="CDD" id="cd06257">
    <property type="entry name" value="DnaJ"/>
    <property type="match status" value="1"/>
</dbReference>
<proteinExistence type="predicted"/>
<evidence type="ECO:0000313" key="4">
    <source>
        <dbReference type="Proteomes" id="UP001139887"/>
    </source>
</evidence>
<gene>
    <name evidence="3" type="ORF">IWW36_002193</name>
</gene>
<keyword evidence="1" id="KW-0472">Membrane</keyword>
<dbReference type="OrthoDB" id="442087at2759"/>
<sequence>MTNKGDYYQLLGVSPTATESEIRTAYMKKALQAHPDRNPSPNATQEFQQIADAYYTLSDSTRRASYDQQRAQAQSQPGAEHVDADDIFGDVFEDVLREQFGQQTTGWFWSWLGLLGGGILGFIVANLPGAFVGGFAGRQLGSVRDHTGKPVYDSFRELPHSRKVQVLSAIAAQVLGASTGK</sequence>
<evidence type="ECO:0000313" key="3">
    <source>
        <dbReference type="EMBL" id="KAJ2850049.1"/>
    </source>
</evidence>
<comment type="caution">
    <text evidence="3">The sequence shown here is derived from an EMBL/GenBank/DDBJ whole genome shotgun (WGS) entry which is preliminary data.</text>
</comment>
<evidence type="ECO:0000259" key="2">
    <source>
        <dbReference type="PROSITE" id="PS50076"/>
    </source>
</evidence>
<dbReference type="Gene3D" id="1.10.287.110">
    <property type="entry name" value="DnaJ domain"/>
    <property type="match status" value="1"/>
</dbReference>
<keyword evidence="1" id="KW-1133">Transmembrane helix</keyword>
<reference evidence="3" key="1">
    <citation type="submission" date="2022-07" db="EMBL/GenBank/DDBJ databases">
        <title>Phylogenomic reconstructions and comparative analyses of Kickxellomycotina fungi.</title>
        <authorList>
            <person name="Reynolds N.K."/>
            <person name="Stajich J.E."/>
            <person name="Barry K."/>
            <person name="Grigoriev I.V."/>
            <person name="Crous P."/>
            <person name="Smith M.E."/>
        </authorList>
    </citation>
    <scope>NUCLEOTIDE SEQUENCE</scope>
    <source>
        <strain evidence="3">NRRL 1566</strain>
    </source>
</reference>
<dbReference type="PROSITE" id="PS50076">
    <property type="entry name" value="DNAJ_2"/>
    <property type="match status" value="1"/>
</dbReference>